<dbReference type="AlphaFoldDB" id="A0A4U5Q157"/>
<evidence type="ECO:0000313" key="2">
    <source>
        <dbReference type="EMBL" id="TKS03251.1"/>
    </source>
</evidence>
<organism evidence="2">
    <name type="scientific">Populus alba</name>
    <name type="common">White poplar</name>
    <dbReference type="NCBI Taxonomy" id="43335"/>
    <lineage>
        <taxon>Eukaryota</taxon>
        <taxon>Viridiplantae</taxon>
        <taxon>Streptophyta</taxon>
        <taxon>Embryophyta</taxon>
        <taxon>Tracheophyta</taxon>
        <taxon>Spermatophyta</taxon>
        <taxon>Magnoliopsida</taxon>
        <taxon>eudicotyledons</taxon>
        <taxon>Gunneridae</taxon>
        <taxon>Pentapetalae</taxon>
        <taxon>rosids</taxon>
        <taxon>fabids</taxon>
        <taxon>Malpighiales</taxon>
        <taxon>Salicaceae</taxon>
        <taxon>Saliceae</taxon>
        <taxon>Populus</taxon>
    </lineage>
</organism>
<reference evidence="2" key="1">
    <citation type="submission" date="2018-10" db="EMBL/GenBank/DDBJ databases">
        <title>Population genomic analysis revealed the cold adaptation of white poplar.</title>
        <authorList>
            <person name="Liu Y.-J."/>
        </authorList>
    </citation>
    <scope>NUCLEOTIDE SEQUENCE [LARGE SCALE GENOMIC DNA]</scope>
    <source>
        <strain evidence="2">PAL-ZL1</strain>
    </source>
</reference>
<protein>
    <submittedName>
        <fullName evidence="2">Uncharacterized protein</fullName>
    </submittedName>
</protein>
<dbReference type="EMBL" id="RCHU01000504">
    <property type="protein sequence ID" value="TKS03251.1"/>
    <property type="molecule type" value="Genomic_DNA"/>
</dbReference>
<sequence>MESGIKQAKVAHDSINAKQDLSTEIPPENVPTRQNQPFETHAEQEERMIDSNNLENEAENGMHDLGVLSASRPAAASGSPVAPLRFEGTHGCGWRGSAATSAFRPASPRKTSDGDKTLETGGSSNSSKRRQKMPGLNSGFHSGESSLGSGFKKTRGPNLDLKSYILFSERLFDQGLYHSKTSQTASTYGGPKPGDPVISIMGTRVEVGSRMEVDRKGFIPQTTSMPNGKPLEHAMI</sequence>
<proteinExistence type="predicted"/>
<dbReference type="PANTHER" id="PTHR47292:SF1">
    <property type="entry name" value="TRANSCRIPTION ELONGATION FACTOR (TFIIS) FAMILY PROTEIN"/>
    <property type="match status" value="1"/>
</dbReference>
<dbReference type="PANTHER" id="PTHR47292">
    <property type="entry name" value="TRANSCRIPTION ELONGATION FACTOR (TFIIS) FAMILY PROTEIN-RELATED"/>
    <property type="match status" value="1"/>
</dbReference>
<feature type="compositionally biased region" description="Polar residues" evidence="1">
    <location>
        <begin position="139"/>
        <end position="148"/>
    </location>
</feature>
<feature type="compositionally biased region" description="Basic and acidic residues" evidence="1">
    <location>
        <begin position="40"/>
        <end position="49"/>
    </location>
</feature>
<comment type="caution">
    <text evidence="2">The sequence shown here is derived from an EMBL/GenBank/DDBJ whole genome shotgun (WGS) entry which is preliminary data.</text>
</comment>
<feature type="region of interest" description="Disordered" evidence="1">
    <location>
        <begin position="1"/>
        <end position="55"/>
    </location>
</feature>
<evidence type="ECO:0000256" key="1">
    <source>
        <dbReference type="SAM" id="MobiDB-lite"/>
    </source>
</evidence>
<feature type="region of interest" description="Disordered" evidence="1">
    <location>
        <begin position="97"/>
        <end position="153"/>
    </location>
</feature>
<gene>
    <name evidence="2" type="ORF">D5086_0000152480</name>
</gene>
<name>A0A4U5Q157_POPAL</name>
<dbReference type="STRING" id="43335.A0A4U5Q157"/>
<accession>A0A4U5Q157</accession>